<feature type="transmembrane region" description="Helical" evidence="1">
    <location>
        <begin position="122"/>
        <end position="141"/>
    </location>
</feature>
<reference evidence="2 3" key="1">
    <citation type="submission" date="2023-02" db="EMBL/GenBank/DDBJ databases">
        <title>LHISI_Scaffold_Assembly.</title>
        <authorList>
            <person name="Stuart O.P."/>
            <person name="Cleave R."/>
            <person name="Magrath M.J.L."/>
            <person name="Mikheyev A.S."/>
        </authorList>
    </citation>
    <scope>NUCLEOTIDE SEQUENCE [LARGE SCALE GENOMIC DNA]</scope>
    <source>
        <strain evidence="2">Daus_M_001</strain>
        <tissue evidence="2">Leg muscle</tissue>
    </source>
</reference>
<evidence type="ECO:0000313" key="3">
    <source>
        <dbReference type="Proteomes" id="UP001159363"/>
    </source>
</evidence>
<evidence type="ECO:0000313" key="2">
    <source>
        <dbReference type="EMBL" id="KAJ8886587.1"/>
    </source>
</evidence>
<keyword evidence="1" id="KW-0812">Transmembrane</keyword>
<keyword evidence="3" id="KW-1185">Reference proteome</keyword>
<organism evidence="2 3">
    <name type="scientific">Dryococelus australis</name>
    <dbReference type="NCBI Taxonomy" id="614101"/>
    <lineage>
        <taxon>Eukaryota</taxon>
        <taxon>Metazoa</taxon>
        <taxon>Ecdysozoa</taxon>
        <taxon>Arthropoda</taxon>
        <taxon>Hexapoda</taxon>
        <taxon>Insecta</taxon>
        <taxon>Pterygota</taxon>
        <taxon>Neoptera</taxon>
        <taxon>Polyneoptera</taxon>
        <taxon>Phasmatodea</taxon>
        <taxon>Verophasmatodea</taxon>
        <taxon>Anareolatae</taxon>
        <taxon>Phasmatidae</taxon>
        <taxon>Eurycanthinae</taxon>
        <taxon>Dryococelus</taxon>
    </lineage>
</organism>
<name>A0ABQ9HQF8_9NEOP</name>
<accession>A0ABQ9HQF8</accession>
<gene>
    <name evidence="2" type="ORF">PR048_012799</name>
</gene>
<dbReference type="Proteomes" id="UP001159363">
    <property type="component" value="Chromosome X"/>
</dbReference>
<keyword evidence="1" id="KW-0472">Membrane</keyword>
<evidence type="ECO:0000256" key="1">
    <source>
        <dbReference type="SAM" id="Phobius"/>
    </source>
</evidence>
<sequence>MPALYGVCSKAPLRAGTTVPTQSPMSWTKQHIAARRSFVNISILCSCASSGSEFHCNDDFKAHGFGRTNYHPTPLSFMYRIRRYILGKHSSAFFAVNKSTALPDDQRFVPNGSDHKGSQASLGYVVFVFGAAVALLHGWVFPLSISARTAHRTHVFLPESNLPQLATYVCDRDDAKAELADSASEGIREEASAPGNDVPLSPKILEVLCPINENTRGGGGVAPPPSLMESAPVLISFWDTEVIFLGSGGRGGVVVRLLASQQVEPGLIPGGADPGLRMWES</sequence>
<keyword evidence="1" id="KW-1133">Transmembrane helix</keyword>
<comment type="caution">
    <text evidence="2">The sequence shown here is derived from an EMBL/GenBank/DDBJ whole genome shotgun (WGS) entry which is preliminary data.</text>
</comment>
<protein>
    <submittedName>
        <fullName evidence="2">Uncharacterized protein</fullName>
    </submittedName>
</protein>
<proteinExistence type="predicted"/>
<dbReference type="EMBL" id="JARBHB010000004">
    <property type="protein sequence ID" value="KAJ8886587.1"/>
    <property type="molecule type" value="Genomic_DNA"/>
</dbReference>